<dbReference type="SMART" id="SM00422">
    <property type="entry name" value="HTH_MERR"/>
    <property type="match status" value="1"/>
</dbReference>
<dbReference type="InterPro" id="IPR047057">
    <property type="entry name" value="MerR_fam"/>
</dbReference>
<keyword evidence="3" id="KW-0238">DNA-binding</keyword>
<dbReference type="InterPro" id="IPR029442">
    <property type="entry name" value="GyrI-like"/>
</dbReference>
<dbReference type="Pfam" id="PF06445">
    <property type="entry name" value="GyrI-like"/>
    <property type="match status" value="1"/>
</dbReference>
<organism evidence="6 7">
    <name type="scientific">Extibacter muris</name>
    <dbReference type="NCBI Taxonomy" id="1796622"/>
    <lineage>
        <taxon>Bacteria</taxon>
        <taxon>Bacillati</taxon>
        <taxon>Bacillota</taxon>
        <taxon>Clostridia</taxon>
        <taxon>Lachnospirales</taxon>
        <taxon>Lachnospiraceae</taxon>
        <taxon>Extibacter</taxon>
    </lineage>
</organism>
<dbReference type="AlphaFoldDB" id="A0A4R4FCL5"/>
<dbReference type="SUPFAM" id="SSF55136">
    <property type="entry name" value="Probable bacterial effector-binding domain"/>
    <property type="match status" value="1"/>
</dbReference>
<evidence type="ECO:0000256" key="1">
    <source>
        <dbReference type="ARBA" id="ARBA00022491"/>
    </source>
</evidence>
<dbReference type="SUPFAM" id="SSF46955">
    <property type="entry name" value="Putative DNA-binding domain"/>
    <property type="match status" value="1"/>
</dbReference>
<keyword evidence="4" id="KW-0804">Transcription</keyword>
<accession>A0A4R4FCL5</accession>
<dbReference type="Pfam" id="PF13411">
    <property type="entry name" value="MerR_1"/>
    <property type="match status" value="1"/>
</dbReference>
<dbReference type="Gene3D" id="3.20.80.10">
    <property type="entry name" value="Regulatory factor, effector binding domain"/>
    <property type="match status" value="1"/>
</dbReference>
<protein>
    <submittedName>
        <fullName evidence="6">MerR family transcriptional regulator</fullName>
    </submittedName>
</protein>
<dbReference type="SMART" id="SM00871">
    <property type="entry name" value="AraC_E_bind"/>
    <property type="match status" value="1"/>
</dbReference>
<dbReference type="InterPro" id="IPR011256">
    <property type="entry name" value="Reg_factor_effector_dom_sf"/>
</dbReference>
<keyword evidence="7" id="KW-1185">Reference proteome</keyword>
<keyword evidence="1" id="KW-0678">Repressor</keyword>
<dbReference type="Proteomes" id="UP000295710">
    <property type="component" value="Unassembled WGS sequence"/>
</dbReference>
<dbReference type="PROSITE" id="PS00552">
    <property type="entry name" value="HTH_MERR_1"/>
    <property type="match status" value="1"/>
</dbReference>
<dbReference type="InterPro" id="IPR009061">
    <property type="entry name" value="DNA-bd_dom_put_sf"/>
</dbReference>
<dbReference type="InterPro" id="IPR000551">
    <property type="entry name" value="MerR-type_HTH_dom"/>
</dbReference>
<evidence type="ECO:0000313" key="6">
    <source>
        <dbReference type="EMBL" id="TDA21322.1"/>
    </source>
</evidence>
<sequence>MYRIGQFSKISGLTVKALRYYDEEGILKPSYRNEENQYRYYSDADVEKARLISFLRSLEFSVMEIREIAGTVESEEELACILQEKVKLIESNIAREKELIRRISKNIIPQKDRQEYNEYRIDTAVIEEELVASVRFTGRYSDTGKYVRQLYKAVGHNKHGNHFNCYYDEACMETADIEVCVPVKKRFADTAVSIRTLPGITALKTVHHGSYDTLYLGYRAVFEYANRQGLQLLSPSREIYVKSPGIIFQGNPADYITEIILPLQFDKEQENGTDCKEL</sequence>
<dbReference type="RefSeq" id="WP_132278161.1">
    <property type="nucleotide sequence ID" value="NZ_JAOBST010000026.1"/>
</dbReference>
<evidence type="ECO:0000256" key="2">
    <source>
        <dbReference type="ARBA" id="ARBA00023015"/>
    </source>
</evidence>
<dbReference type="GO" id="GO:0003700">
    <property type="term" value="F:DNA-binding transcription factor activity"/>
    <property type="evidence" value="ECO:0007669"/>
    <property type="project" value="InterPro"/>
</dbReference>
<evidence type="ECO:0000256" key="4">
    <source>
        <dbReference type="ARBA" id="ARBA00023163"/>
    </source>
</evidence>
<gene>
    <name evidence="6" type="ORF">E1963_11645</name>
</gene>
<proteinExistence type="predicted"/>
<reference evidence="6 7" key="1">
    <citation type="journal article" date="2016" name="Nat. Microbiol.">
        <title>The Mouse Intestinal Bacterial Collection (miBC) provides host-specific insight into cultured diversity and functional potential of the gut microbiota.</title>
        <authorList>
            <person name="Lagkouvardos I."/>
            <person name="Pukall R."/>
            <person name="Abt B."/>
            <person name="Foesel B.U."/>
            <person name="Meier-Kolthoff J.P."/>
            <person name="Kumar N."/>
            <person name="Bresciani A."/>
            <person name="Martinez I."/>
            <person name="Just S."/>
            <person name="Ziegler C."/>
            <person name="Brugiroux S."/>
            <person name="Garzetti D."/>
            <person name="Wenning M."/>
            <person name="Bui T.P."/>
            <person name="Wang J."/>
            <person name="Hugenholtz F."/>
            <person name="Plugge C.M."/>
            <person name="Peterson D.A."/>
            <person name="Hornef M.W."/>
            <person name="Baines J.F."/>
            <person name="Smidt H."/>
            <person name="Walter J."/>
            <person name="Kristiansen K."/>
            <person name="Nielsen H.B."/>
            <person name="Haller D."/>
            <person name="Overmann J."/>
            <person name="Stecher B."/>
            <person name="Clavel T."/>
        </authorList>
    </citation>
    <scope>NUCLEOTIDE SEQUENCE [LARGE SCALE GENOMIC DNA]</scope>
    <source>
        <strain evidence="6 7">DSM 28560</strain>
    </source>
</reference>
<dbReference type="GO" id="GO:0003677">
    <property type="term" value="F:DNA binding"/>
    <property type="evidence" value="ECO:0007669"/>
    <property type="project" value="UniProtKB-KW"/>
</dbReference>
<dbReference type="InterPro" id="IPR010499">
    <property type="entry name" value="AraC_E-bd"/>
</dbReference>
<comment type="caution">
    <text evidence="6">The sequence shown here is derived from an EMBL/GenBank/DDBJ whole genome shotgun (WGS) entry which is preliminary data.</text>
</comment>
<dbReference type="PANTHER" id="PTHR30204:SF69">
    <property type="entry name" value="MERR-FAMILY TRANSCRIPTIONAL REGULATOR"/>
    <property type="match status" value="1"/>
</dbReference>
<dbReference type="Gene3D" id="1.10.1660.10">
    <property type="match status" value="1"/>
</dbReference>
<keyword evidence="2" id="KW-0805">Transcription regulation</keyword>
<dbReference type="EMBL" id="SMMX01000009">
    <property type="protein sequence ID" value="TDA21322.1"/>
    <property type="molecule type" value="Genomic_DNA"/>
</dbReference>
<evidence type="ECO:0000313" key="7">
    <source>
        <dbReference type="Proteomes" id="UP000295710"/>
    </source>
</evidence>
<dbReference type="PROSITE" id="PS50937">
    <property type="entry name" value="HTH_MERR_2"/>
    <property type="match status" value="1"/>
</dbReference>
<feature type="domain" description="HTH merR-type" evidence="5">
    <location>
        <begin position="1"/>
        <end position="71"/>
    </location>
</feature>
<evidence type="ECO:0000259" key="5">
    <source>
        <dbReference type="PROSITE" id="PS50937"/>
    </source>
</evidence>
<evidence type="ECO:0000256" key="3">
    <source>
        <dbReference type="ARBA" id="ARBA00023125"/>
    </source>
</evidence>
<dbReference type="PANTHER" id="PTHR30204">
    <property type="entry name" value="REDOX-CYCLING DRUG-SENSING TRANSCRIPTIONAL ACTIVATOR SOXR"/>
    <property type="match status" value="1"/>
</dbReference>
<name>A0A4R4FCL5_9FIRM</name>